<dbReference type="EMBL" id="JAVRJZ010000003">
    <property type="protein sequence ID" value="KAK2724794.1"/>
    <property type="molecule type" value="Genomic_DNA"/>
</dbReference>
<protein>
    <recommendedName>
        <fullName evidence="1">C1q domain-containing protein</fullName>
    </recommendedName>
</protein>
<name>A0AA88ICT5_ARTSF</name>
<evidence type="ECO:0000259" key="1">
    <source>
        <dbReference type="Pfam" id="PF00386"/>
    </source>
</evidence>
<dbReference type="AlphaFoldDB" id="A0AA88ICT5"/>
<evidence type="ECO:0000313" key="3">
    <source>
        <dbReference type="Proteomes" id="UP001187531"/>
    </source>
</evidence>
<dbReference type="Gene3D" id="2.60.120.40">
    <property type="match status" value="1"/>
</dbReference>
<dbReference type="Pfam" id="PF00386">
    <property type="entry name" value="C1q"/>
    <property type="match status" value="1"/>
</dbReference>
<comment type="caution">
    <text evidence="2">The sequence shown here is derived from an EMBL/GenBank/DDBJ whole genome shotgun (WGS) entry which is preliminary data.</text>
</comment>
<dbReference type="InterPro" id="IPR001073">
    <property type="entry name" value="C1q_dom"/>
</dbReference>
<reference evidence="2" key="1">
    <citation type="submission" date="2023-07" db="EMBL/GenBank/DDBJ databases">
        <title>Chromosome-level genome assembly of Artemia franciscana.</title>
        <authorList>
            <person name="Jo E."/>
        </authorList>
    </citation>
    <scope>NUCLEOTIDE SEQUENCE</scope>
    <source>
        <tissue evidence="2">Whole body</tissue>
    </source>
</reference>
<proteinExistence type="predicted"/>
<accession>A0AA88ICT5</accession>
<sequence>MFDLWTGTDHKVLAFPVYLSGGFANRTGVVQLLPGKMKILRAAVPWLTRISALTQHIWEQIDRAVETEEDIMKLCCEILIASCRKSEESLCLNDIRVHLFPRRKTLKSLPPTDDSFALHEKRVSLMKNREPLATAFADRGGYNSASQFVIVKLFYNDTIYLRVEEGEIYESSTRERAFTTFSGYLILPIPDQTIQEGSFQGTVVERPFNIPAFQQGYPIRPFPAYGNPGSVSQQQPFRPSQWGPFLKYHPSQSRVSFPKEQKEENAVKTEVSDSIWPFEGAVIIDDEKTDFYLQSKSPFLLLRN</sequence>
<gene>
    <name evidence="2" type="ORF">QYM36_001320</name>
</gene>
<organism evidence="2 3">
    <name type="scientific">Artemia franciscana</name>
    <name type="common">Brine shrimp</name>
    <name type="synonym">Artemia sanfranciscana</name>
    <dbReference type="NCBI Taxonomy" id="6661"/>
    <lineage>
        <taxon>Eukaryota</taxon>
        <taxon>Metazoa</taxon>
        <taxon>Ecdysozoa</taxon>
        <taxon>Arthropoda</taxon>
        <taxon>Crustacea</taxon>
        <taxon>Branchiopoda</taxon>
        <taxon>Anostraca</taxon>
        <taxon>Artemiidae</taxon>
        <taxon>Artemia</taxon>
    </lineage>
</organism>
<dbReference type="Proteomes" id="UP001187531">
    <property type="component" value="Unassembled WGS sequence"/>
</dbReference>
<dbReference type="InterPro" id="IPR008983">
    <property type="entry name" value="Tumour_necrosis_fac-like_dom"/>
</dbReference>
<keyword evidence="3" id="KW-1185">Reference proteome</keyword>
<evidence type="ECO:0000313" key="2">
    <source>
        <dbReference type="EMBL" id="KAK2724794.1"/>
    </source>
</evidence>
<dbReference type="SUPFAM" id="SSF49842">
    <property type="entry name" value="TNF-like"/>
    <property type="match status" value="1"/>
</dbReference>
<feature type="domain" description="C1q" evidence="1">
    <location>
        <begin position="122"/>
        <end position="186"/>
    </location>
</feature>